<evidence type="ECO:0000313" key="2">
    <source>
        <dbReference type="EMBL" id="TDD84401.1"/>
    </source>
</evidence>
<name>A0A4R5BDU3_9ACTN</name>
<accession>A0A4R5BDU3</accession>
<evidence type="ECO:0000256" key="1">
    <source>
        <dbReference type="SAM" id="SignalP"/>
    </source>
</evidence>
<protein>
    <submittedName>
        <fullName evidence="2">Uncharacterized protein</fullName>
    </submittedName>
</protein>
<sequence length="117" mass="12189">MGRRARKVIMVGTAGVFLGGILSCAGTAQAAGPAIAARPGYLCDRTHEGNKGKGWGVANCESLNGAPEHGEIRGAFLIDSRNGTDPTFACRDLSPDGYPSGNADLPRKVYGFYCEAI</sequence>
<organism evidence="2 3">
    <name type="scientific">Actinomadura darangshiensis</name>
    <dbReference type="NCBI Taxonomy" id="705336"/>
    <lineage>
        <taxon>Bacteria</taxon>
        <taxon>Bacillati</taxon>
        <taxon>Actinomycetota</taxon>
        <taxon>Actinomycetes</taxon>
        <taxon>Streptosporangiales</taxon>
        <taxon>Thermomonosporaceae</taxon>
        <taxon>Actinomadura</taxon>
    </lineage>
</organism>
<evidence type="ECO:0000313" key="3">
    <source>
        <dbReference type="Proteomes" id="UP000295578"/>
    </source>
</evidence>
<proteinExistence type="predicted"/>
<reference evidence="2 3" key="1">
    <citation type="submission" date="2019-03" db="EMBL/GenBank/DDBJ databases">
        <title>Draft genome sequences of novel Actinobacteria.</title>
        <authorList>
            <person name="Sahin N."/>
            <person name="Ay H."/>
            <person name="Saygin H."/>
        </authorList>
    </citation>
    <scope>NUCLEOTIDE SEQUENCE [LARGE SCALE GENOMIC DNA]</scope>
    <source>
        <strain evidence="2 3">DSM 45941</strain>
    </source>
</reference>
<dbReference type="PROSITE" id="PS51257">
    <property type="entry name" value="PROKAR_LIPOPROTEIN"/>
    <property type="match status" value="1"/>
</dbReference>
<dbReference type="OrthoDB" id="3482694at2"/>
<feature type="signal peptide" evidence="1">
    <location>
        <begin position="1"/>
        <end position="30"/>
    </location>
</feature>
<gene>
    <name evidence="2" type="ORF">E1293_13110</name>
</gene>
<keyword evidence="1" id="KW-0732">Signal</keyword>
<dbReference type="Proteomes" id="UP000295578">
    <property type="component" value="Unassembled WGS sequence"/>
</dbReference>
<dbReference type="AlphaFoldDB" id="A0A4R5BDU3"/>
<dbReference type="EMBL" id="SMKY01000045">
    <property type="protein sequence ID" value="TDD84401.1"/>
    <property type="molecule type" value="Genomic_DNA"/>
</dbReference>
<keyword evidence="3" id="KW-1185">Reference proteome</keyword>
<feature type="chain" id="PRO_5020287762" evidence="1">
    <location>
        <begin position="31"/>
        <end position="117"/>
    </location>
</feature>
<comment type="caution">
    <text evidence="2">The sequence shown here is derived from an EMBL/GenBank/DDBJ whole genome shotgun (WGS) entry which is preliminary data.</text>
</comment>
<dbReference type="RefSeq" id="WP_132197403.1">
    <property type="nucleotide sequence ID" value="NZ_SMKY01000045.1"/>
</dbReference>